<keyword evidence="6" id="KW-1185">Reference proteome</keyword>
<dbReference type="NCBIfam" id="TIGR00350">
    <property type="entry name" value="lytR_cpsA_psr"/>
    <property type="match status" value="1"/>
</dbReference>
<feature type="domain" description="Cell envelope-related transcriptional attenuator" evidence="4">
    <location>
        <begin position="178"/>
        <end position="352"/>
    </location>
</feature>
<keyword evidence="3" id="KW-0812">Transmembrane</keyword>
<evidence type="ECO:0000313" key="6">
    <source>
        <dbReference type="Proteomes" id="UP000198282"/>
    </source>
</evidence>
<dbReference type="EMBL" id="FZOD01000020">
    <property type="protein sequence ID" value="SNS95232.1"/>
    <property type="molecule type" value="Genomic_DNA"/>
</dbReference>
<evidence type="ECO:0000313" key="5">
    <source>
        <dbReference type="EMBL" id="SNS95232.1"/>
    </source>
</evidence>
<feature type="transmembrane region" description="Helical" evidence="3">
    <location>
        <begin position="38"/>
        <end position="58"/>
    </location>
</feature>
<dbReference type="PANTHER" id="PTHR33392:SF6">
    <property type="entry name" value="POLYISOPRENYL-TEICHOIC ACID--PEPTIDOGLYCAN TEICHOIC ACID TRANSFERASE TAGU"/>
    <property type="match status" value="1"/>
</dbReference>
<accession>A0A239IPD4</accession>
<evidence type="ECO:0000256" key="1">
    <source>
        <dbReference type="ARBA" id="ARBA00006068"/>
    </source>
</evidence>
<dbReference type="AlphaFoldDB" id="A0A239IPD4"/>
<feature type="transmembrane region" description="Helical" evidence="3">
    <location>
        <begin position="12"/>
        <end position="31"/>
    </location>
</feature>
<feature type="transmembrane region" description="Helical" evidence="3">
    <location>
        <begin position="70"/>
        <end position="94"/>
    </location>
</feature>
<dbReference type="OrthoDB" id="3573673at2"/>
<keyword evidence="3" id="KW-1133">Transmembrane helix</keyword>
<gene>
    <name evidence="5" type="ORF">SAMN05216276_102045</name>
</gene>
<reference evidence="5 6" key="1">
    <citation type="submission" date="2017-06" db="EMBL/GenBank/DDBJ databases">
        <authorList>
            <person name="Kim H.J."/>
            <person name="Triplett B.A."/>
        </authorList>
    </citation>
    <scope>NUCLEOTIDE SEQUENCE [LARGE SCALE GENOMIC DNA]</scope>
    <source>
        <strain evidence="5 6">CGMCC 4.2132</strain>
    </source>
</reference>
<evidence type="ECO:0000256" key="3">
    <source>
        <dbReference type="SAM" id="Phobius"/>
    </source>
</evidence>
<dbReference type="RefSeq" id="WP_089209052.1">
    <property type="nucleotide sequence ID" value="NZ_FZOD01000020.1"/>
</dbReference>
<keyword evidence="3" id="KW-0472">Membrane</keyword>
<feature type="transmembrane region" description="Helical" evidence="3">
    <location>
        <begin position="106"/>
        <end position="127"/>
    </location>
</feature>
<protein>
    <submittedName>
        <fullName evidence="5">Transcriptional attenuator, LytR family</fullName>
    </submittedName>
</protein>
<dbReference type="Pfam" id="PF03816">
    <property type="entry name" value="LytR_cpsA_psr"/>
    <property type="match status" value="1"/>
</dbReference>
<dbReference type="Gene3D" id="3.40.630.190">
    <property type="entry name" value="LCP protein"/>
    <property type="match status" value="1"/>
</dbReference>
<dbReference type="PANTHER" id="PTHR33392">
    <property type="entry name" value="POLYISOPRENYL-TEICHOIC ACID--PEPTIDOGLYCAN TEICHOIC ACID TRANSFERASE TAGU"/>
    <property type="match status" value="1"/>
</dbReference>
<proteinExistence type="inferred from homology"/>
<dbReference type="InterPro" id="IPR050922">
    <property type="entry name" value="LytR/CpsA/Psr_CW_biosynth"/>
</dbReference>
<comment type="similarity">
    <text evidence="1">Belongs to the LytR/CpsA/Psr (LCP) family.</text>
</comment>
<organism evidence="5 6">
    <name type="scientific">Streptosporangium subroseum</name>
    <dbReference type="NCBI Taxonomy" id="106412"/>
    <lineage>
        <taxon>Bacteria</taxon>
        <taxon>Bacillati</taxon>
        <taxon>Actinomycetota</taxon>
        <taxon>Actinomycetes</taxon>
        <taxon>Streptosporangiales</taxon>
        <taxon>Streptosporangiaceae</taxon>
        <taxon>Streptosporangium</taxon>
    </lineage>
</organism>
<dbReference type="InterPro" id="IPR004474">
    <property type="entry name" value="LytR_CpsA_psr"/>
</dbReference>
<dbReference type="Proteomes" id="UP000198282">
    <property type="component" value="Unassembled WGS sequence"/>
</dbReference>
<name>A0A239IPD4_9ACTN</name>
<evidence type="ECO:0000259" key="4">
    <source>
        <dbReference type="Pfam" id="PF03816"/>
    </source>
</evidence>
<sequence>MAGNGGRSGIGSSLALTLGSAVLWGLAHIWVGRRVTGACLMGIYLTLAAGVTTALLTAGPPLLSLIVQPAWLWSFALAAMLFATATVAVVIRSYQLVRPESLSGTTRYLSALAVGLLCAVVVAPMAYATRLAYVSRSVVNSVFATSTTPIPVDPWKGLERLNILLIGADAAPNRPGIRTDSMTVASINTTTGETVLFGMPRNLENVPMPPGPARDRFPFGFEGEPPYSEGMLNEVFQYAEDYPEMAPKMTKGHRGPALLKRTISGITGLDIANYAMVDMRGFIEIVDAMGGVKVTVKDPIVYGKQNEGLITSGTRRLSGEEALWYGRARTYSDDYVRMGRQKCLLNAVVKQADPVTVLSSFEKLAHATMNAVSTDIPRELLPKLIDLSSKVKNSQIKSFQFVPPLINTGSPDYDLIKRKVADILAEPPAPPVVAAGRGDAADGGRKGSQHHGRQSDGTASVQRAVTLDTACR</sequence>
<evidence type="ECO:0000256" key="2">
    <source>
        <dbReference type="SAM" id="MobiDB-lite"/>
    </source>
</evidence>
<feature type="region of interest" description="Disordered" evidence="2">
    <location>
        <begin position="430"/>
        <end position="472"/>
    </location>
</feature>